<proteinExistence type="predicted"/>
<dbReference type="AlphaFoldDB" id="A0A179H4Z2"/>
<dbReference type="Proteomes" id="UP000078340">
    <property type="component" value="Unassembled WGS sequence"/>
</dbReference>
<name>A0A179H4Z2_PURLI</name>
<organism evidence="1 2">
    <name type="scientific">Purpureocillium lilacinum</name>
    <name type="common">Paecilomyces lilacinus</name>
    <dbReference type="NCBI Taxonomy" id="33203"/>
    <lineage>
        <taxon>Eukaryota</taxon>
        <taxon>Fungi</taxon>
        <taxon>Dikarya</taxon>
        <taxon>Ascomycota</taxon>
        <taxon>Pezizomycotina</taxon>
        <taxon>Sordariomycetes</taxon>
        <taxon>Hypocreomycetidae</taxon>
        <taxon>Hypocreales</taxon>
        <taxon>Ophiocordycipitaceae</taxon>
        <taxon>Purpureocillium</taxon>
    </lineage>
</organism>
<evidence type="ECO:0000313" key="1">
    <source>
        <dbReference type="EMBL" id="OAQ85227.1"/>
    </source>
</evidence>
<accession>A0A179H4Z2</accession>
<evidence type="ECO:0000313" key="2">
    <source>
        <dbReference type="Proteomes" id="UP000078340"/>
    </source>
</evidence>
<reference evidence="1 2" key="1">
    <citation type="submission" date="2016-02" db="EMBL/GenBank/DDBJ databases">
        <title>Biosynthesis of antibiotic leucinostatins and their inhibition on Phytophthora in bio-control Purpureocillium lilacinum.</title>
        <authorList>
            <person name="Wang G."/>
            <person name="Liu Z."/>
            <person name="Lin R."/>
            <person name="Li E."/>
            <person name="Mao Z."/>
            <person name="Ling J."/>
            <person name="Yin W."/>
            <person name="Xie B."/>
        </authorList>
    </citation>
    <scope>NUCLEOTIDE SEQUENCE [LARGE SCALE GENOMIC DNA]</scope>
    <source>
        <strain evidence="1">PLFJ-1</strain>
    </source>
</reference>
<comment type="caution">
    <text evidence="1">The sequence shown here is derived from an EMBL/GenBank/DDBJ whole genome shotgun (WGS) entry which is preliminary data.</text>
</comment>
<protein>
    <submittedName>
        <fullName evidence="1">Uncharacterized protein</fullName>
    </submittedName>
</protein>
<sequence>MKPQLHHDAVGLTWQLLAPGVTRSHSCICKVRAHLCRQNFLTESMKRETRPREDLIPRLEPCTGGAIPTGLRPRLVSRGPRCCGVDSISVYGAD</sequence>
<dbReference type="EMBL" id="LSBI01000007">
    <property type="protein sequence ID" value="OAQ85227.1"/>
    <property type="molecule type" value="Genomic_DNA"/>
</dbReference>
<gene>
    <name evidence="1" type="ORF">VFPFJ_07616</name>
</gene>